<gene>
    <name evidence="1" type="ORF">FN846DRAFT_901103</name>
</gene>
<dbReference type="InParanoid" id="A0A5J5EFR7"/>
<dbReference type="PANTHER" id="PTHR10285">
    <property type="entry name" value="URIDINE KINASE"/>
    <property type="match status" value="1"/>
</dbReference>
<dbReference type="AlphaFoldDB" id="A0A5J5EFR7"/>
<proteinExistence type="predicted"/>
<keyword evidence="1" id="KW-0378">Hydrolase</keyword>
<dbReference type="SUPFAM" id="SSF52540">
    <property type="entry name" value="P-loop containing nucleoside triphosphate hydrolases"/>
    <property type="match status" value="1"/>
</dbReference>
<reference evidence="1 2" key="1">
    <citation type="submission" date="2019-09" db="EMBL/GenBank/DDBJ databases">
        <title>Draft genome of the ectomycorrhizal ascomycete Sphaerosporella brunnea.</title>
        <authorList>
            <consortium name="DOE Joint Genome Institute"/>
            <person name="Benucci G.M."/>
            <person name="Marozzi G."/>
            <person name="Antonielli L."/>
            <person name="Sanchez S."/>
            <person name="Marco P."/>
            <person name="Wang X."/>
            <person name="Falini L.B."/>
            <person name="Barry K."/>
            <person name="Haridas S."/>
            <person name="Lipzen A."/>
            <person name="Labutti K."/>
            <person name="Grigoriev I.V."/>
            <person name="Murat C."/>
            <person name="Martin F."/>
            <person name="Albertini E."/>
            <person name="Donnini D."/>
            <person name="Bonito G."/>
        </authorList>
    </citation>
    <scope>NUCLEOTIDE SEQUENCE [LARGE SCALE GENOMIC DNA]</scope>
    <source>
        <strain evidence="1 2">Sb_GMNB300</strain>
    </source>
</reference>
<evidence type="ECO:0000313" key="2">
    <source>
        <dbReference type="Proteomes" id="UP000326924"/>
    </source>
</evidence>
<dbReference type="Gene3D" id="3.40.50.300">
    <property type="entry name" value="P-loop containing nucleotide triphosphate hydrolases"/>
    <property type="match status" value="2"/>
</dbReference>
<accession>A0A5J5EFR7</accession>
<evidence type="ECO:0000313" key="1">
    <source>
        <dbReference type="EMBL" id="KAA8893983.1"/>
    </source>
</evidence>
<name>A0A5J5EFR7_9PEZI</name>
<comment type="caution">
    <text evidence="1">The sequence shown here is derived from an EMBL/GenBank/DDBJ whole genome shotgun (WGS) entry which is preliminary data.</text>
</comment>
<protein>
    <submittedName>
        <fullName evidence="1">P-loop containing nucleoside triphosphate hydrolase protein</fullName>
    </submittedName>
</protein>
<dbReference type="FunCoup" id="A0A5J5EFR7">
    <property type="interactions" value="4"/>
</dbReference>
<dbReference type="GO" id="GO:0016787">
    <property type="term" value="F:hydrolase activity"/>
    <property type="evidence" value="ECO:0007669"/>
    <property type="project" value="UniProtKB-KW"/>
</dbReference>
<keyword evidence="2" id="KW-1185">Reference proteome</keyword>
<dbReference type="EMBL" id="VXIS01000381">
    <property type="protein sequence ID" value="KAA8893983.1"/>
    <property type="molecule type" value="Genomic_DNA"/>
</dbReference>
<sequence>MEPLVTSLVTSTLDRYRTLAPTQRHLISIAGIPGSGKTTLAAHVVRGLNGALGSEAAVMIPMDGYHLTRAQLSAMADPARAHYCRGAHWTFDPAALAALIDACRAERALLESVWAASFDHALKDPVEGGVEVKPQHRILIFEGNYLSLSAPEEWRPVADAFDERWFVEVDEDVAKRRLAKRHVAAGICSTLEEGLQRAEGNDIPNGRFLRENRVEVDKILRSEEDEGFAIGK</sequence>
<organism evidence="1 2">
    <name type="scientific">Sphaerosporella brunnea</name>
    <dbReference type="NCBI Taxonomy" id="1250544"/>
    <lineage>
        <taxon>Eukaryota</taxon>
        <taxon>Fungi</taxon>
        <taxon>Dikarya</taxon>
        <taxon>Ascomycota</taxon>
        <taxon>Pezizomycotina</taxon>
        <taxon>Pezizomycetes</taxon>
        <taxon>Pezizales</taxon>
        <taxon>Pyronemataceae</taxon>
        <taxon>Sphaerosporella</taxon>
    </lineage>
</organism>
<dbReference type="InterPro" id="IPR027417">
    <property type="entry name" value="P-loop_NTPase"/>
</dbReference>
<dbReference type="Proteomes" id="UP000326924">
    <property type="component" value="Unassembled WGS sequence"/>
</dbReference>
<dbReference type="OrthoDB" id="6362633at2759"/>